<feature type="compositionally biased region" description="Basic and acidic residues" evidence="1">
    <location>
        <begin position="655"/>
        <end position="687"/>
    </location>
</feature>
<dbReference type="Gene3D" id="2.10.50.10">
    <property type="entry name" value="Tumor Necrosis Factor Receptor, subunit A, domain 2"/>
    <property type="match status" value="18"/>
</dbReference>
<keyword evidence="4" id="KW-1185">Reference proteome</keyword>
<name>A0A9K3GF42_9EUKA</name>
<proteinExistence type="predicted"/>
<protein>
    <recommendedName>
        <fullName evidence="2">Chitin-binding type-2 domain-containing protein</fullName>
    </recommendedName>
</protein>
<comment type="caution">
    <text evidence="3">The sequence shown here is derived from an EMBL/GenBank/DDBJ whole genome shotgun (WGS) entry which is preliminary data.</text>
</comment>
<feature type="region of interest" description="Disordered" evidence="1">
    <location>
        <begin position="576"/>
        <end position="730"/>
    </location>
</feature>
<dbReference type="OrthoDB" id="439917at2759"/>
<feature type="domain" description="Chitin-binding type-2" evidence="2">
    <location>
        <begin position="1576"/>
        <end position="1634"/>
    </location>
</feature>
<dbReference type="EMBL" id="BDIP01000113">
    <property type="protein sequence ID" value="GIQ80145.1"/>
    <property type="molecule type" value="Genomic_DNA"/>
</dbReference>
<evidence type="ECO:0000256" key="1">
    <source>
        <dbReference type="SAM" id="MobiDB-lite"/>
    </source>
</evidence>
<feature type="compositionally biased region" description="Polar residues" evidence="1">
    <location>
        <begin position="631"/>
        <end position="648"/>
    </location>
</feature>
<dbReference type="PANTHER" id="PTHR46104">
    <property type="entry name" value="GENE 9195-RELATED-RELATED"/>
    <property type="match status" value="1"/>
</dbReference>
<dbReference type="InterPro" id="IPR009030">
    <property type="entry name" value="Growth_fac_rcpt_cys_sf"/>
</dbReference>
<dbReference type="SUPFAM" id="SSF57184">
    <property type="entry name" value="Growth factor receptor domain"/>
    <property type="match status" value="13"/>
</dbReference>
<gene>
    <name evidence="3" type="ORF">KIPB_000894</name>
</gene>
<feature type="compositionally biased region" description="Polar residues" evidence="1">
    <location>
        <begin position="693"/>
        <end position="702"/>
    </location>
</feature>
<accession>A0A9K3GF42</accession>
<dbReference type="PANTHER" id="PTHR46104:SF1">
    <property type="entry name" value="GENE 9195-RELATED"/>
    <property type="match status" value="1"/>
</dbReference>
<sequence>MSEGPEMGDSGDDWHTHLDDTMAQIRLTIQREVQEIVGEQESVRNPEFQKQKSEIISSLRTYKSAGTPRSQASPTAHTYTPTHEDRGRGGEGTPSRIGGVHRKTVTPSPKAKVSLQQQTAEMRAELSSLSYRQGEMYRLVAPYQKYVVLGHRSLAVPTDDADYDLVQYWHASDEASVHAETDNLGQRDTPVPSPRSTHERVYNRTSGDIRCELRIVEPSGVSPVHAALHPSAPFHALFSPEAVLQGPHPITSCDAIRSLMHRFDSAMHPVLAARRRRAMKAASAVHESGATAASPKQYNPRGTQLDSPKLTRERERERMEDAMYGGDANTQRCLSLLLSMCPLPPSDGSIREEPDFVVMEETAKDYSCITVPYIQTVPTLSASYDSAMVDGQTLLLPLSVCTGGTEAPNTPSSTRRERGRERVRVWRRGDWTLYAADPDTHIVAVYAGTAPCCLRDLDPRDMGTLEEGQGVASDILASLGIDTQSTKTLVQYPPLVWRLVLHIVPRTHSFPDTQGVFFTLPSVLDTLVRAPDQLSSATLSFPLPPDHSYARFRALTRHVASQSTLVRTVSATVPDSVPLPRRSMSITQALGSSLRDTESPSERMRNTYREREAERGREANLARTAPLGGLSHSSSAPFDSKSTQQLSEGAQELLGKQRERQIRDRKERLWSEAGWREGGGERGRDTQEETGESAPSNATNPAPLSIEVPEGEGEREMPVSRPDSGLHAPSRMTQVDGYARRSTAAYTPPFSPLPHAKPAKQRRSTGHVDNTSSVGGICPAGSYCPAGTESYVQCPKGTYLTSTGAIALGECQSCDAKYYCDETGMDALGDECAAGYYCMGGATTSTPTDGVTGDICPAGSMCEAGSETHTLCLAGTYQASEGQDRCETCVVGFYCPEGSDSFSDKICPPGYYCPEGTVSSDQYECPEGTYSSTSGLTAEEDCLACPAGKYCLGTQQTSYAGTCTQGYYCSGSATRPDPPNEAAGGGICPEGSYCPAGTETHILCPAGKYCGSTGLYDPDTLPDCDAGYICYGGAIVSNPTDGSLGEQCPAGAYCEAGTNSVVLCPEGTLNPNAGGTGEGSCVDCTEGFYCSGTGRSTVSGACQAGYYCPAGQIQANPPAYECDAGYYCEAGVSVQSMCPAGKYQSETGQSDCDTCPAGYYCVEGTEDPVICPAGSYCPAGTESATENQCPAGTFSSTTGLEVLGSCTPCTAGSYCSGTGNSAVTGDCAAGYYCPAGQSEADPAAYECPAGSYCLAGSATPTLCPIGTYRATTGAQMESQCTACDAGHYCDTAGMTAVGPECGAGYYCLGSATTGTPTDGVTGDECPAGSACEAGCEDHVPCLPGYYQSATGQSACTKCPKGYYCLAGSTTYVGSKCDPGHYCPAGSATATENACPAGTYYSTTGNESLDGCIDCPPGKYCEGTGRESLNDNCDQGYYCTLAATVATPLDDDTQGGNICPAGSYCPAGASVATTCPAGKYCPTTGLYDPDTLDTCLAGYICYGGATTDSPDDGGVTGEPCPSGGYCEAGTDTVVLCGEGYYNPNPSGESIAVCLACTEGFYCSGTGRSSVSGACQAGYYCPAGQIQANPPAYRCDAGYYCEAGVSVQSKCPAGTYQGEAGQSDCDTCPAGYYCTEGVEDPVICPAGSYCPAGTESSAENLCPAGTFSSSTGLESVDDCTPCTAGKYCSGGASVVSGDCAAGYYCPAGQSQADPVAYECPAGSYCLAGSDTPTLCPIGTYRATTGAQMESQCTACDAGHYCDTAGMTAVGPDCAAGYYCLGSATTSTPTDGTTGDECPAGSFCEAGFEDHVECVPGEYQPSTGQSECITCPAGYYCVTGSTTYVGSKCDPGHYCPEGSSTATENACPAGTYYTTTGNDSLAHCIDCPPGKYCEGSACLTPTDVCTQGYYCTLAATVSTPLDDDTQGGNICPAGSYCPAGASTATTCPAGKYCPTTGLYDPDTLDDCLAGYICYGGSTTDSPDDGGVTGEPCPSGGYCETGTDTVTLCGEGYLNPNPSGESDIVCLACTEGYYCSGTGRSTVSGACQAGYYCPAGQIQANPPAYKCEAGYYCEAGVSDQSQCPAGEYQGEAGQSDCDTCPAGYYCTEGTEDPVICPAGSYCPAGTEGSEEYLCPAGTFSSSTGLESVDDCTPCTAGSYCSGTGNSAVTGDCAIGYYCPAGQSQADPVAYVCPKGSYCLAGSATHTLCPIGTYRATTGAQMESQCTSCDAGHYCDTSGMTAVGPDCTGGYYCLGGATTGSPTDGTTGDRCGVGMQCPEGSTGEVACDGGSYNPTVGQAECLTCPPGYYCPAGSTTYIGNVCAAGHYCAAGTSAADEFPCPAGTYYSSTGLTSSTGCVDCPKGYYCEAEAQLTHTGECDPGYYCDGASTTATPTGGDGGDICPVGYYCTGTSQPIPAPGGYYVPSTGQSTATDKCSAGYICVSGSSTAQPDGGDDTGEPCPSGGYCPEASAAKTNCPSGTFNSSPGSSLLSECNTCTEGSYCSGTGLSAPSGLCAEGYYCPEGSDRSDPPDTSCPVGNYCEAGAAEPAECPAGTYQDEERQASCKECPEGFYCEKGCDSPVSCVAGSYCPAGTTSSTEFLCPAGTLSLSTGLTSSARCTACPAGSYCATEGLLVVTGACMKGFYCPAGQSEENPAAYKCPAGSYCPAGASTYSLCPIGTFSDEEGGEDLDSCQTCTASHYCASAGLTAPSGDCSAGYYCESGATTSTPMDGTTGDICTVGHYCPAGVFEPVICEPGYFSSSQGRTVCQDCPAGYYCDGLSPETYTPCPQGYYCPSGSDTAHDHPCPAGTYGASTSLVSESQCTPCTAGSYCATEGLLAPTAVCSAGYVCYNGETAAFTEGQECPAGYYCPAGTSVPTACPSGTYKSTTGGMAVTDCVECSAGSYCDLSGLSAVAGDCAAGYYCTGGSSSATPQLVDGANVYGYVCPAGHYCEAGTSEPEPCAEGTYQPRSQKTSCSACPEGYYCDETGMSSSVECPLGYYCPAGSSRSTENPCPIGTLGTSTGLAYVTECDTCPAGSYCATAGLSEATGLCAAGYICEGGSTEADTEQCPAGSYCPEGAAVAIPCPAGSYSSLLGLQAEGECTLCEAGQYCSRTGLTAPEGDCEAGYFCTLGSPSSRPETTVDGYYGPCPGGSYCEAGTINPTLCSVAEYSAEGSYVCNDCTAGYYCGTEGVETPTQCPAGYYCPTGTGNYLDTPCPIGTFSSLPGLYSSTQCSSCTAGKACVETGLTSPSGPCSAGWYCSRGASEYTPDDVSNQNLPCTVGHYCPSGSSEPLPCPSGTINADLYGSSLDSCLPCPGGSYCESTAQTSATGLCSEGYYCPAEESIYSATPTAFRCPAGSYCLAGSETYTECPAGTYQASDASADCDACPEGYYCDVGTETPTDCPIGSYCPAGSSTPTPCEDGTYGILTSVITASGCPNCPPGKYCTGGVVQGDCAGGYWCRSGASTSMPTDGYTGDVCPLGSYCPEGSSSDTPCPDDTWTTFTGASSSDQCGPCAAGFVCTSSSISECPVGYYCPLEENPVACFEQTYNPTAGASSSDACLPCPAGYLCDEEALSDLDGSLCAVGYYCEQGVSDAVPCPGGTYRSSAGAASEGDCSTCRKGTYCTPGSVVETPCDAG</sequence>
<dbReference type="PROSITE" id="PS50940">
    <property type="entry name" value="CHIT_BIND_II"/>
    <property type="match status" value="1"/>
</dbReference>
<evidence type="ECO:0000259" key="2">
    <source>
        <dbReference type="PROSITE" id="PS50940"/>
    </source>
</evidence>
<feature type="compositionally biased region" description="Polar residues" evidence="1">
    <location>
        <begin position="294"/>
        <end position="306"/>
    </location>
</feature>
<feature type="compositionally biased region" description="Polar residues" evidence="1">
    <location>
        <begin position="67"/>
        <end position="81"/>
    </location>
</feature>
<organism evidence="3 4">
    <name type="scientific">Kipferlia bialata</name>
    <dbReference type="NCBI Taxonomy" id="797122"/>
    <lineage>
        <taxon>Eukaryota</taxon>
        <taxon>Metamonada</taxon>
        <taxon>Carpediemonas-like organisms</taxon>
        <taxon>Kipferlia</taxon>
    </lineage>
</organism>
<feature type="region of interest" description="Disordered" evidence="1">
    <location>
        <begin position="62"/>
        <end position="111"/>
    </location>
</feature>
<dbReference type="InterPro" id="IPR002557">
    <property type="entry name" value="Chitin-bd_dom"/>
</dbReference>
<feature type="non-terminal residue" evidence="3">
    <location>
        <position position="1"/>
    </location>
</feature>
<evidence type="ECO:0000313" key="3">
    <source>
        <dbReference type="EMBL" id="GIQ80145.1"/>
    </source>
</evidence>
<dbReference type="Proteomes" id="UP000265618">
    <property type="component" value="Unassembled WGS sequence"/>
</dbReference>
<reference evidence="3 4" key="1">
    <citation type="journal article" date="2018" name="PLoS ONE">
        <title>The draft genome of Kipferlia bialata reveals reductive genome evolution in fornicate parasites.</title>
        <authorList>
            <person name="Tanifuji G."/>
            <person name="Takabayashi S."/>
            <person name="Kume K."/>
            <person name="Takagi M."/>
            <person name="Nakayama T."/>
            <person name="Kamikawa R."/>
            <person name="Inagaki Y."/>
            <person name="Hashimoto T."/>
        </authorList>
    </citation>
    <scope>NUCLEOTIDE SEQUENCE [LARGE SCALE GENOMIC DNA]</scope>
    <source>
        <strain evidence="3">NY0173</strain>
    </source>
</reference>
<evidence type="ECO:0000313" key="4">
    <source>
        <dbReference type="Proteomes" id="UP000265618"/>
    </source>
</evidence>
<feature type="compositionally biased region" description="Basic and acidic residues" evidence="1">
    <location>
        <begin position="595"/>
        <end position="620"/>
    </location>
</feature>
<dbReference type="GO" id="GO:0008061">
    <property type="term" value="F:chitin binding"/>
    <property type="evidence" value="ECO:0007669"/>
    <property type="project" value="InterPro"/>
</dbReference>
<dbReference type="GO" id="GO:0005576">
    <property type="term" value="C:extracellular region"/>
    <property type="evidence" value="ECO:0007669"/>
    <property type="project" value="InterPro"/>
</dbReference>
<dbReference type="SMART" id="SM01411">
    <property type="entry name" value="Ephrin_rec_like"/>
    <property type="match status" value="43"/>
</dbReference>
<feature type="region of interest" description="Disordered" evidence="1">
    <location>
        <begin position="177"/>
        <end position="199"/>
    </location>
</feature>
<feature type="region of interest" description="Disordered" evidence="1">
    <location>
        <begin position="282"/>
        <end position="314"/>
    </location>
</feature>
<feature type="region of interest" description="Disordered" evidence="1">
    <location>
        <begin position="744"/>
        <end position="771"/>
    </location>
</feature>